<dbReference type="PANTHER" id="PTHR31155:SF9">
    <property type="entry name" value="STEAROYL-[ACYL-CARRIER-PROTEIN] 9-DESATURASE 7, CHLOROPLASTIC"/>
    <property type="match status" value="1"/>
</dbReference>
<evidence type="ECO:0000256" key="3">
    <source>
        <dbReference type="ARBA" id="ARBA00011738"/>
    </source>
</evidence>
<dbReference type="InterPro" id="IPR009078">
    <property type="entry name" value="Ferritin-like_SF"/>
</dbReference>
<evidence type="ECO:0000256" key="7">
    <source>
        <dbReference type="ARBA" id="ARBA00023002"/>
    </source>
</evidence>
<feature type="non-terminal residue" evidence="11">
    <location>
        <position position="127"/>
    </location>
</feature>
<sequence>MQKNARLEVMSELEPGVEKTIKNFLISPDEIWQPADLLPDSQSNNFLEEVKEIRELSKELDDDFWVALVGDTITEEALPTYESWLLGVEGMDVTNGGNNWAKWIKQWTGEEKRHGDILNKMLYLSGR</sequence>
<evidence type="ECO:0000256" key="10">
    <source>
        <dbReference type="ARBA" id="ARBA00023160"/>
    </source>
</evidence>
<keyword evidence="9" id="KW-0443">Lipid metabolism</keyword>
<keyword evidence="6" id="KW-0276">Fatty acid metabolism</keyword>
<keyword evidence="5" id="KW-0479">Metal-binding</keyword>
<proteinExistence type="inferred from homology"/>
<organism evidence="11">
    <name type="scientific">Cyprideis torosa</name>
    <dbReference type="NCBI Taxonomy" id="163714"/>
    <lineage>
        <taxon>Eukaryota</taxon>
        <taxon>Metazoa</taxon>
        <taxon>Ecdysozoa</taxon>
        <taxon>Arthropoda</taxon>
        <taxon>Crustacea</taxon>
        <taxon>Oligostraca</taxon>
        <taxon>Ostracoda</taxon>
        <taxon>Podocopa</taxon>
        <taxon>Podocopida</taxon>
        <taxon>Cytherocopina</taxon>
        <taxon>Cytheroidea</taxon>
        <taxon>Cytherideidae</taxon>
        <taxon>Cyprideis</taxon>
    </lineage>
</organism>
<dbReference type="OrthoDB" id="1924153at2759"/>
<dbReference type="PANTHER" id="PTHR31155">
    <property type="entry name" value="ACYL- ACYL-CARRIER-PROTEIN DESATURASE-RELATED"/>
    <property type="match status" value="1"/>
</dbReference>
<evidence type="ECO:0000256" key="8">
    <source>
        <dbReference type="ARBA" id="ARBA00023004"/>
    </source>
</evidence>
<dbReference type="SUPFAM" id="SSF47240">
    <property type="entry name" value="Ferritin-like"/>
    <property type="match status" value="1"/>
</dbReference>
<evidence type="ECO:0000256" key="1">
    <source>
        <dbReference type="ARBA" id="ARBA00001954"/>
    </source>
</evidence>
<comment type="cofactor">
    <cofactor evidence="1">
        <name>Fe(2+)</name>
        <dbReference type="ChEBI" id="CHEBI:29033"/>
    </cofactor>
</comment>
<dbReference type="GO" id="GO:0045300">
    <property type="term" value="F:stearoyl-[ACP] desaturase activity"/>
    <property type="evidence" value="ECO:0007669"/>
    <property type="project" value="InterPro"/>
</dbReference>
<keyword evidence="10" id="KW-0275">Fatty acid biosynthesis</keyword>
<dbReference type="InterPro" id="IPR005067">
    <property type="entry name" value="Fatty_acid_desaturase-2"/>
</dbReference>
<keyword evidence="7" id="KW-0560">Oxidoreductase</keyword>
<dbReference type="InterPro" id="IPR012348">
    <property type="entry name" value="RNR-like"/>
</dbReference>
<dbReference type="Pfam" id="PF03405">
    <property type="entry name" value="FA_desaturase_2"/>
    <property type="match status" value="1"/>
</dbReference>
<comment type="subunit">
    <text evidence="3">Homodimer.</text>
</comment>
<keyword evidence="8" id="KW-0408">Iron</keyword>
<dbReference type="GO" id="GO:0046872">
    <property type="term" value="F:metal ion binding"/>
    <property type="evidence" value="ECO:0007669"/>
    <property type="project" value="UniProtKB-KW"/>
</dbReference>
<accession>A0A7R8WMG4</accession>
<gene>
    <name evidence="11" type="ORF">CTOB1V02_LOCUS12310</name>
</gene>
<comment type="similarity">
    <text evidence="2">Belongs to the fatty acid desaturase type 2 family.</text>
</comment>
<evidence type="ECO:0000256" key="5">
    <source>
        <dbReference type="ARBA" id="ARBA00022723"/>
    </source>
</evidence>
<dbReference type="EMBL" id="OB668882">
    <property type="protein sequence ID" value="CAD7234494.1"/>
    <property type="molecule type" value="Genomic_DNA"/>
</dbReference>
<evidence type="ECO:0000256" key="4">
    <source>
        <dbReference type="ARBA" id="ARBA00022516"/>
    </source>
</evidence>
<reference evidence="11" key="1">
    <citation type="submission" date="2020-11" db="EMBL/GenBank/DDBJ databases">
        <authorList>
            <person name="Tran Van P."/>
        </authorList>
    </citation>
    <scope>NUCLEOTIDE SEQUENCE</scope>
</reference>
<evidence type="ECO:0000256" key="9">
    <source>
        <dbReference type="ARBA" id="ARBA00023098"/>
    </source>
</evidence>
<dbReference type="Gene3D" id="1.10.620.20">
    <property type="entry name" value="Ribonucleotide Reductase, subunit A"/>
    <property type="match status" value="1"/>
</dbReference>
<evidence type="ECO:0000313" key="11">
    <source>
        <dbReference type="EMBL" id="CAD7234494.1"/>
    </source>
</evidence>
<dbReference type="GO" id="GO:0006633">
    <property type="term" value="P:fatty acid biosynthetic process"/>
    <property type="evidence" value="ECO:0007669"/>
    <property type="project" value="UniProtKB-KW"/>
</dbReference>
<name>A0A7R8WMG4_9CRUS</name>
<evidence type="ECO:0000256" key="2">
    <source>
        <dbReference type="ARBA" id="ARBA00008749"/>
    </source>
</evidence>
<dbReference type="AlphaFoldDB" id="A0A7R8WMG4"/>
<protein>
    <submittedName>
        <fullName evidence="11">Uncharacterized protein</fullName>
    </submittedName>
</protein>
<evidence type="ECO:0000256" key="6">
    <source>
        <dbReference type="ARBA" id="ARBA00022832"/>
    </source>
</evidence>
<keyword evidence="4" id="KW-0444">Lipid biosynthesis</keyword>